<comment type="caution">
    <text evidence="1">The sequence shown here is derived from an EMBL/GenBank/DDBJ whole genome shotgun (WGS) entry which is preliminary data.</text>
</comment>
<dbReference type="EMBL" id="CM044706">
    <property type="protein sequence ID" value="KAI5657892.1"/>
    <property type="molecule type" value="Genomic_DNA"/>
</dbReference>
<gene>
    <name evidence="1" type="ORF">M9H77_26685</name>
</gene>
<sequence>MALELWKKEIKKARGYNEANFKREAVTNSSFAEKTEEEILRGMRKVIESSDRTRVSNKPISLNANDKSEAKSEGVSPTVSEEDEAKSEWEPQGKHDLDLELNEDESENKNQANLEQEDELKSKAIFDLQFEPASYNLSIIKRQLRSQDALVER</sequence>
<evidence type="ECO:0000313" key="2">
    <source>
        <dbReference type="Proteomes" id="UP001060085"/>
    </source>
</evidence>
<accession>A0ACC0ABS3</accession>
<keyword evidence="2" id="KW-1185">Reference proteome</keyword>
<reference evidence="2" key="1">
    <citation type="journal article" date="2023" name="Nat. Plants">
        <title>Single-cell RNA sequencing provides a high-resolution roadmap for understanding the multicellular compartmentation of specialized metabolism.</title>
        <authorList>
            <person name="Sun S."/>
            <person name="Shen X."/>
            <person name="Li Y."/>
            <person name="Li Y."/>
            <person name="Wang S."/>
            <person name="Li R."/>
            <person name="Zhang H."/>
            <person name="Shen G."/>
            <person name="Guo B."/>
            <person name="Wei J."/>
            <person name="Xu J."/>
            <person name="St-Pierre B."/>
            <person name="Chen S."/>
            <person name="Sun C."/>
        </authorList>
    </citation>
    <scope>NUCLEOTIDE SEQUENCE [LARGE SCALE GENOMIC DNA]</scope>
</reference>
<dbReference type="Proteomes" id="UP001060085">
    <property type="component" value="Linkage Group LG06"/>
</dbReference>
<evidence type="ECO:0000313" key="1">
    <source>
        <dbReference type="EMBL" id="KAI5657892.1"/>
    </source>
</evidence>
<organism evidence="1 2">
    <name type="scientific">Catharanthus roseus</name>
    <name type="common">Madagascar periwinkle</name>
    <name type="synonym">Vinca rosea</name>
    <dbReference type="NCBI Taxonomy" id="4058"/>
    <lineage>
        <taxon>Eukaryota</taxon>
        <taxon>Viridiplantae</taxon>
        <taxon>Streptophyta</taxon>
        <taxon>Embryophyta</taxon>
        <taxon>Tracheophyta</taxon>
        <taxon>Spermatophyta</taxon>
        <taxon>Magnoliopsida</taxon>
        <taxon>eudicotyledons</taxon>
        <taxon>Gunneridae</taxon>
        <taxon>Pentapetalae</taxon>
        <taxon>asterids</taxon>
        <taxon>lamiids</taxon>
        <taxon>Gentianales</taxon>
        <taxon>Apocynaceae</taxon>
        <taxon>Rauvolfioideae</taxon>
        <taxon>Vinceae</taxon>
        <taxon>Catharanthinae</taxon>
        <taxon>Catharanthus</taxon>
    </lineage>
</organism>
<protein>
    <submittedName>
        <fullName evidence="1">Uncharacterized protein</fullName>
    </submittedName>
</protein>
<proteinExistence type="predicted"/>
<name>A0ACC0ABS3_CATRO</name>